<keyword evidence="5" id="KW-1185">Reference proteome</keyword>
<feature type="transmembrane region" description="Helical" evidence="1">
    <location>
        <begin position="658"/>
        <end position="682"/>
    </location>
</feature>
<dbReference type="GO" id="GO:0003824">
    <property type="term" value="F:catalytic activity"/>
    <property type="evidence" value="ECO:0007669"/>
    <property type="project" value="InterPro"/>
</dbReference>
<protein>
    <recommendedName>
        <fullName evidence="6">Endonuclease/exonuclease/phosphatase domain-containing protein</fullName>
    </recommendedName>
</protein>
<dbReference type="InterPro" id="IPR005135">
    <property type="entry name" value="Endo/exonuclease/phosphatase"/>
</dbReference>
<dbReference type="InterPro" id="IPR036691">
    <property type="entry name" value="Endo/exonu/phosph_ase_sf"/>
</dbReference>
<evidence type="ECO:0000313" key="4">
    <source>
        <dbReference type="EnsemblMetazoa" id="CJA03258a.1"/>
    </source>
</evidence>
<keyword evidence="1" id="KW-0812">Transmembrane</keyword>
<evidence type="ECO:0000313" key="5">
    <source>
        <dbReference type="Proteomes" id="UP000005237"/>
    </source>
</evidence>
<feature type="domain" description="Domain of unknown function WSN" evidence="2">
    <location>
        <begin position="469"/>
        <end position="527"/>
    </location>
</feature>
<dbReference type="InterPro" id="IPR052560">
    <property type="entry name" value="RdDP_mobile_element"/>
</dbReference>
<keyword evidence="1" id="KW-0472">Membrane</keyword>
<evidence type="ECO:0000256" key="1">
    <source>
        <dbReference type="SAM" id="Phobius"/>
    </source>
</evidence>
<keyword evidence="1" id="KW-1133">Transmembrane helix</keyword>
<evidence type="ECO:0000259" key="2">
    <source>
        <dbReference type="Pfam" id="PF02206"/>
    </source>
</evidence>
<organism evidence="4 5">
    <name type="scientific">Caenorhabditis japonica</name>
    <dbReference type="NCBI Taxonomy" id="281687"/>
    <lineage>
        <taxon>Eukaryota</taxon>
        <taxon>Metazoa</taxon>
        <taxon>Ecdysozoa</taxon>
        <taxon>Nematoda</taxon>
        <taxon>Chromadorea</taxon>
        <taxon>Rhabditida</taxon>
        <taxon>Rhabditina</taxon>
        <taxon>Rhabditomorpha</taxon>
        <taxon>Rhabditoidea</taxon>
        <taxon>Rhabditidae</taxon>
        <taxon>Peloderinae</taxon>
        <taxon>Caenorhabditis</taxon>
    </lineage>
</organism>
<dbReference type="SUPFAM" id="SSF56219">
    <property type="entry name" value="DNase I-like"/>
    <property type="match status" value="1"/>
</dbReference>
<dbReference type="PANTHER" id="PTHR36688:SF1">
    <property type="entry name" value="ENDONUCLEASE_EXONUCLEASE_PHOSPHATASE DOMAIN-CONTAINING PROTEIN"/>
    <property type="match status" value="1"/>
</dbReference>
<dbReference type="AlphaFoldDB" id="A0A8R1DIZ7"/>
<reference evidence="5" key="1">
    <citation type="submission" date="2010-08" db="EMBL/GenBank/DDBJ databases">
        <authorList>
            <consortium name="Caenorhabditis japonica Sequencing Consortium"/>
            <person name="Wilson R.K."/>
        </authorList>
    </citation>
    <scope>NUCLEOTIDE SEQUENCE [LARGE SCALE GENOMIC DNA]</scope>
    <source>
        <strain evidence="5">DF5081</strain>
    </source>
</reference>
<proteinExistence type="predicted"/>
<dbReference type="Gene3D" id="3.60.10.10">
    <property type="entry name" value="Endonuclease/exonuclease/phosphatase"/>
    <property type="match status" value="1"/>
</dbReference>
<sequence>MVTNVYFPPRSSDSPTAEVREDVMEILDMSSEKHIITGDWNAHGIAHKTDERGAMIEDELDASGVHVVLNKDTFTRAASGVLSSPDITISTTDLASCSLWRTCGVINTDHLPVIIDTRAEIPKLVWPKRIMANFNKANWSEFSDLIETKVTCYAGPRDAYALENFLSATITRAASKHIPHGKFTGKFQYSHPLQYRIATHAAPTVGGYTIASQMGIYFEIYGWLFCNYPKFTPTREHMGDTKEISELMKEREVIQRTNPLDSNLRALNDKIDAARWEQRRLRWHEKIEDMEDKRKTDCNALWQVIKGLKPNTKSTGSIRIPNGSTTSNPKTIANAMASSLVAVGKGRDCREERITWRKIKRRLKKLRSQLPSISHAEVKLAILKGKPSKSLGPDGICHLHLKHVSDNCISLAEFFNASIDENMVPDSWKKANMFMLPKPGKDPTEIKTVGNSSLLQDLKRSHRSDLFKNFEKIEKTTASLTRLTNAIVLLKDVNESSKIMKMVLAEALSVHDMSLFDAIDETDVKDIVGICQIYNSITALKTTGIHNLSRIFETTKLRSDTVLPEVTTMLASDKRQKNDTDLLPFTRNTILTFISAMERSFSFNTQEFDFKKLTVEVQDATSSMEQLESQLKSGVDNNTESEFQITINELTKVNTKLLFWPIFVTAVSMTLSCAFAYGIHVLRNTYEEIKKKDPNATFF</sequence>
<dbReference type="PANTHER" id="PTHR36688">
    <property type="entry name" value="ENDO/EXONUCLEASE/PHOSPHATASE DOMAIN-CONTAINING PROTEIN"/>
    <property type="match status" value="1"/>
</dbReference>
<dbReference type="EnsemblMetazoa" id="CJA03258a.1">
    <property type="protein sequence ID" value="CJA03258a.1"/>
    <property type="gene ID" value="WBGene00122462"/>
</dbReference>
<accession>A0A8R1DIZ7</accession>
<evidence type="ECO:0008006" key="6">
    <source>
        <dbReference type="Google" id="ProtNLM"/>
    </source>
</evidence>
<dbReference type="Pfam" id="PF14529">
    <property type="entry name" value="Exo_endo_phos_2"/>
    <property type="match status" value="1"/>
</dbReference>
<dbReference type="InterPro" id="IPR003125">
    <property type="entry name" value="WSN"/>
</dbReference>
<name>A0A8R1DIZ7_CAEJA</name>
<dbReference type="Pfam" id="PF02206">
    <property type="entry name" value="WSN"/>
    <property type="match status" value="1"/>
</dbReference>
<reference evidence="4" key="2">
    <citation type="submission" date="2022-06" db="UniProtKB">
        <authorList>
            <consortium name="EnsemblMetazoa"/>
        </authorList>
    </citation>
    <scope>IDENTIFICATION</scope>
    <source>
        <strain evidence="4">DF5081</strain>
    </source>
</reference>
<evidence type="ECO:0000259" key="3">
    <source>
        <dbReference type="Pfam" id="PF14529"/>
    </source>
</evidence>
<dbReference type="Proteomes" id="UP000005237">
    <property type="component" value="Unassembled WGS sequence"/>
</dbReference>
<feature type="domain" description="Endonuclease/exonuclease/phosphatase" evidence="3">
    <location>
        <begin position="2"/>
        <end position="114"/>
    </location>
</feature>